<dbReference type="InterPro" id="IPR003616">
    <property type="entry name" value="Post-SET_dom"/>
</dbReference>
<feature type="domain" description="SET" evidence="9">
    <location>
        <begin position="483"/>
        <end position="610"/>
    </location>
</feature>
<dbReference type="EMBL" id="VDMD01000035">
    <property type="protein sequence ID" value="TRM58488.1"/>
    <property type="molecule type" value="Genomic_DNA"/>
</dbReference>
<dbReference type="SMART" id="SM00317">
    <property type="entry name" value="SET"/>
    <property type="match status" value="1"/>
</dbReference>
<feature type="domain" description="Post-SET" evidence="10">
    <location>
        <begin position="629"/>
        <end position="645"/>
    </location>
</feature>
<dbReference type="GO" id="GO:0005634">
    <property type="term" value="C:nucleus"/>
    <property type="evidence" value="ECO:0007669"/>
    <property type="project" value="InterPro"/>
</dbReference>
<evidence type="ECO:0000259" key="9">
    <source>
        <dbReference type="PROSITE" id="PS50280"/>
    </source>
</evidence>
<protein>
    <recommendedName>
        <fullName evidence="13">SET domain-containing protein</fullName>
    </recommendedName>
</protein>
<keyword evidence="4" id="KW-0808">Transferase</keyword>
<dbReference type="GO" id="GO:0042054">
    <property type="term" value="F:histone methyltransferase activity"/>
    <property type="evidence" value="ECO:0007669"/>
    <property type="project" value="InterPro"/>
</dbReference>
<feature type="compositionally biased region" description="Low complexity" evidence="8">
    <location>
        <begin position="25"/>
        <end position="34"/>
    </location>
</feature>
<keyword evidence="12" id="KW-1185">Reference proteome</keyword>
<dbReference type="Proteomes" id="UP000320762">
    <property type="component" value="Unassembled WGS sequence"/>
</dbReference>
<dbReference type="OrthoDB" id="308383at2759"/>
<keyword evidence="6" id="KW-0479">Metal-binding</keyword>
<dbReference type="GO" id="GO:0005694">
    <property type="term" value="C:chromosome"/>
    <property type="evidence" value="ECO:0007669"/>
    <property type="project" value="UniProtKB-SubCell"/>
</dbReference>
<evidence type="ECO:0000256" key="5">
    <source>
        <dbReference type="ARBA" id="ARBA00022691"/>
    </source>
</evidence>
<dbReference type="Pfam" id="PF00856">
    <property type="entry name" value="SET"/>
    <property type="match status" value="1"/>
</dbReference>
<feature type="compositionally biased region" description="Low complexity" evidence="8">
    <location>
        <begin position="217"/>
        <end position="248"/>
    </location>
</feature>
<keyword evidence="5" id="KW-0949">S-adenosyl-L-methionine</keyword>
<keyword evidence="7" id="KW-0862">Zinc</keyword>
<dbReference type="InterPro" id="IPR046341">
    <property type="entry name" value="SET_dom_sf"/>
</dbReference>
<feature type="region of interest" description="Disordered" evidence="8">
    <location>
        <begin position="287"/>
        <end position="353"/>
    </location>
</feature>
<dbReference type="PROSITE" id="PS50280">
    <property type="entry name" value="SET"/>
    <property type="match status" value="1"/>
</dbReference>
<gene>
    <name evidence="11" type="ORF">BD626DRAFT_511249</name>
</gene>
<keyword evidence="2" id="KW-0158">Chromosome</keyword>
<dbReference type="InterPro" id="IPR050973">
    <property type="entry name" value="H3K9_Histone-Lys_N-MTase"/>
</dbReference>
<dbReference type="PANTHER" id="PTHR46223">
    <property type="entry name" value="HISTONE-LYSINE N-METHYLTRANSFERASE SUV39H"/>
    <property type="match status" value="1"/>
</dbReference>
<evidence type="ECO:0000256" key="1">
    <source>
        <dbReference type="ARBA" id="ARBA00004286"/>
    </source>
</evidence>
<dbReference type="Pfam" id="PF05033">
    <property type="entry name" value="Pre-SET"/>
    <property type="match status" value="1"/>
</dbReference>
<dbReference type="SUPFAM" id="SSF82199">
    <property type="entry name" value="SET domain"/>
    <property type="match status" value="1"/>
</dbReference>
<evidence type="ECO:0000256" key="3">
    <source>
        <dbReference type="ARBA" id="ARBA00022603"/>
    </source>
</evidence>
<evidence type="ECO:0000313" key="11">
    <source>
        <dbReference type="EMBL" id="TRM58488.1"/>
    </source>
</evidence>
<proteinExistence type="predicted"/>
<dbReference type="InterPro" id="IPR001214">
    <property type="entry name" value="SET_dom"/>
</dbReference>
<comment type="caution">
    <text evidence="11">The sequence shown here is derived from an EMBL/GenBank/DDBJ whole genome shotgun (WGS) entry which is preliminary data.</text>
</comment>
<keyword evidence="3" id="KW-0489">Methyltransferase</keyword>
<dbReference type="PROSITE" id="PS50868">
    <property type="entry name" value="POST_SET"/>
    <property type="match status" value="1"/>
</dbReference>
<feature type="region of interest" description="Disordered" evidence="8">
    <location>
        <begin position="1"/>
        <end position="35"/>
    </location>
</feature>
<name>A0A550C148_9AGAR</name>
<evidence type="ECO:0000256" key="7">
    <source>
        <dbReference type="ARBA" id="ARBA00022833"/>
    </source>
</evidence>
<evidence type="ECO:0000313" key="12">
    <source>
        <dbReference type="Proteomes" id="UP000320762"/>
    </source>
</evidence>
<evidence type="ECO:0000256" key="2">
    <source>
        <dbReference type="ARBA" id="ARBA00022454"/>
    </source>
</evidence>
<feature type="compositionally biased region" description="Low complexity" evidence="8">
    <location>
        <begin position="153"/>
        <end position="167"/>
    </location>
</feature>
<feature type="compositionally biased region" description="Basic and acidic residues" evidence="8">
    <location>
        <begin position="342"/>
        <end position="351"/>
    </location>
</feature>
<dbReference type="AlphaFoldDB" id="A0A550C148"/>
<sequence length="647" mass="70680">MPSDVERNESPFWSRSPTPEEDWSGAEGAEANGEWEFKITGHEVGYEGKMVYEVTWPTWQRPDGSNTTYDNNIREADIERYETKQAKARMRAAKATSTVPVNTSRDPLFAATFELDQAIEEKEQHYGKDYALRLVFPDSRSRSPAPQGDTPPRRSTSSAGSTTLAGSRRTPLQNTTPQSESGGGSIVHGTSARTPSASGRPSRSHKTAMSAPRLRCARSTQSGSSSVSRSARPASSAASSSTALSTPSMQGRPIKPLPSRAVKADVIDISSDSDSDDNENQQLPEIVIQRSVKSTSTHASTSTGGSTSGRTPATASRPPQFSVPVMPHISGRVAKGKGKARVTPESELREQMDDELERTGAASVVFVDEAGRQAFPTSLPREFCYKEQGYDLGPGVEESDPAFLASCDCGDRRVTCRPRGCDCQEVAEPIKDAAGKARFAYSAKSKLYGLPATQNPIEVVECNQNCTCDVSCPNRVAQLSRTVPIQIFKSKERGWGVRSTKAIPRGKVIGTFSGQLITREAAEKLDAEEKVYCIDLNNKEGADDNEHVNRYTVNAWRMGNWTRFLNHSCGPNLATYSVVWDTIPEENRPHVAFVANTDIPAYTELVFDYSPELAVDDGATKKRKRKLPGQIRCHCGSPKCREWLPGQ</sequence>
<evidence type="ECO:0000256" key="4">
    <source>
        <dbReference type="ARBA" id="ARBA00022679"/>
    </source>
</evidence>
<dbReference type="Gene3D" id="2.170.270.10">
    <property type="entry name" value="SET domain"/>
    <property type="match status" value="1"/>
</dbReference>
<reference evidence="11 12" key="1">
    <citation type="journal article" date="2019" name="New Phytol.">
        <title>Comparative genomics reveals unique wood-decay strategies and fruiting body development in the Schizophyllaceae.</title>
        <authorList>
            <person name="Almasi E."/>
            <person name="Sahu N."/>
            <person name="Krizsan K."/>
            <person name="Balint B."/>
            <person name="Kovacs G.M."/>
            <person name="Kiss B."/>
            <person name="Cseklye J."/>
            <person name="Drula E."/>
            <person name="Henrissat B."/>
            <person name="Nagy I."/>
            <person name="Chovatia M."/>
            <person name="Adam C."/>
            <person name="LaButti K."/>
            <person name="Lipzen A."/>
            <person name="Riley R."/>
            <person name="Grigoriev I.V."/>
            <person name="Nagy L.G."/>
        </authorList>
    </citation>
    <scope>NUCLEOTIDE SEQUENCE [LARGE SCALE GENOMIC DNA]</scope>
    <source>
        <strain evidence="11 12">NL-1724</strain>
    </source>
</reference>
<accession>A0A550C148</accession>
<dbReference type="PANTHER" id="PTHR46223:SF3">
    <property type="entry name" value="HISTONE-LYSINE N-METHYLTRANSFERASE SET-23"/>
    <property type="match status" value="1"/>
</dbReference>
<feature type="compositionally biased region" description="Polar residues" evidence="8">
    <location>
        <begin position="170"/>
        <end position="180"/>
    </location>
</feature>
<evidence type="ECO:0008006" key="13">
    <source>
        <dbReference type="Google" id="ProtNLM"/>
    </source>
</evidence>
<dbReference type="GO" id="GO:0032259">
    <property type="term" value="P:methylation"/>
    <property type="evidence" value="ECO:0007669"/>
    <property type="project" value="UniProtKB-KW"/>
</dbReference>
<dbReference type="STRING" id="97359.A0A550C148"/>
<feature type="compositionally biased region" description="Polar residues" evidence="8">
    <location>
        <begin position="191"/>
        <end position="201"/>
    </location>
</feature>
<feature type="region of interest" description="Disordered" evidence="8">
    <location>
        <begin position="137"/>
        <end position="261"/>
    </location>
</feature>
<organism evidence="11 12">
    <name type="scientific">Schizophyllum amplum</name>
    <dbReference type="NCBI Taxonomy" id="97359"/>
    <lineage>
        <taxon>Eukaryota</taxon>
        <taxon>Fungi</taxon>
        <taxon>Dikarya</taxon>
        <taxon>Basidiomycota</taxon>
        <taxon>Agaricomycotina</taxon>
        <taxon>Agaricomycetes</taxon>
        <taxon>Agaricomycetidae</taxon>
        <taxon>Agaricales</taxon>
        <taxon>Schizophyllaceae</taxon>
        <taxon>Schizophyllum</taxon>
    </lineage>
</organism>
<evidence type="ECO:0000256" key="6">
    <source>
        <dbReference type="ARBA" id="ARBA00022723"/>
    </source>
</evidence>
<evidence type="ECO:0000259" key="10">
    <source>
        <dbReference type="PROSITE" id="PS50868"/>
    </source>
</evidence>
<comment type="subcellular location">
    <subcellularLocation>
        <location evidence="1">Chromosome</location>
    </subcellularLocation>
</comment>
<feature type="compositionally biased region" description="Low complexity" evidence="8">
    <location>
        <begin position="294"/>
        <end position="316"/>
    </location>
</feature>
<evidence type="ECO:0000256" key="8">
    <source>
        <dbReference type="SAM" id="MobiDB-lite"/>
    </source>
</evidence>
<dbReference type="GO" id="GO:0008270">
    <property type="term" value="F:zinc ion binding"/>
    <property type="evidence" value="ECO:0007669"/>
    <property type="project" value="InterPro"/>
</dbReference>
<dbReference type="InterPro" id="IPR007728">
    <property type="entry name" value="Pre-SET_dom"/>
</dbReference>